<dbReference type="Pfam" id="PF00172">
    <property type="entry name" value="Zn_clus"/>
    <property type="match status" value="1"/>
</dbReference>
<dbReference type="SUPFAM" id="SSF57701">
    <property type="entry name" value="Zn2/Cys6 DNA-binding domain"/>
    <property type="match status" value="1"/>
</dbReference>
<accession>A0A0P7AXV0</accession>
<comment type="caution">
    <text evidence="3">The sequence shown here is derived from an EMBL/GenBank/DDBJ whole genome shotgun (WGS) entry which is preliminary data.</text>
</comment>
<feature type="domain" description="Zn(2)-C6 fungal-type" evidence="2">
    <location>
        <begin position="22"/>
        <end position="52"/>
    </location>
</feature>
<dbReference type="InterPro" id="IPR053157">
    <property type="entry name" value="Sterol_Uptake_Regulator"/>
</dbReference>
<dbReference type="Pfam" id="PF11951">
    <property type="entry name" value="Fungal_trans_2"/>
    <property type="match status" value="1"/>
</dbReference>
<evidence type="ECO:0000256" key="1">
    <source>
        <dbReference type="ARBA" id="ARBA00023242"/>
    </source>
</evidence>
<keyword evidence="1" id="KW-0539">Nucleus</keyword>
<keyword evidence="4" id="KW-1185">Reference proteome</keyword>
<dbReference type="Gene3D" id="4.10.240.10">
    <property type="entry name" value="Zn(2)-C6 fungal-type DNA-binding domain"/>
    <property type="match status" value="1"/>
</dbReference>
<gene>
    <name evidence="3" type="ORF">AK830_g7166</name>
</gene>
<dbReference type="InterPro" id="IPR001138">
    <property type="entry name" value="Zn2Cys6_DnaBD"/>
</dbReference>
<dbReference type="InterPro" id="IPR021858">
    <property type="entry name" value="Fun_TF"/>
</dbReference>
<evidence type="ECO:0000313" key="4">
    <source>
        <dbReference type="Proteomes" id="UP000050424"/>
    </source>
</evidence>
<dbReference type="PROSITE" id="PS50048">
    <property type="entry name" value="ZN2_CY6_FUNGAL_2"/>
    <property type="match status" value="1"/>
</dbReference>
<dbReference type="Proteomes" id="UP000050424">
    <property type="component" value="Unassembled WGS sequence"/>
</dbReference>
<dbReference type="GO" id="GO:0001228">
    <property type="term" value="F:DNA-binding transcription activator activity, RNA polymerase II-specific"/>
    <property type="evidence" value="ECO:0007669"/>
    <property type="project" value="TreeGrafter"/>
</dbReference>
<evidence type="ECO:0000313" key="3">
    <source>
        <dbReference type="EMBL" id="KPM39419.1"/>
    </source>
</evidence>
<evidence type="ECO:0000259" key="2">
    <source>
        <dbReference type="PROSITE" id="PS50048"/>
    </source>
</evidence>
<dbReference type="EMBL" id="LKCW01000108">
    <property type="protein sequence ID" value="KPM39419.1"/>
    <property type="molecule type" value="Genomic_DNA"/>
</dbReference>
<proteinExistence type="predicted"/>
<dbReference type="SMART" id="SM00066">
    <property type="entry name" value="GAL4"/>
    <property type="match status" value="1"/>
</dbReference>
<sequence length="398" mass="45280">MNTAPTAPARRTRRRYKKSRFGCRNCKLRRVKCDESKPQCQRCKNYGVLCNFTPGAPDLETPVAVSRYPRVEGANQLCLDSSLPRSLNLPAICTDGVNSFEMDAPCMTRLEQFRMRTLDSFSTEMTKIWQHRVPYIAFRNPYLMHTLLAVAAAHERHRDMPASSHRTRIETHHSSQCVLLFNQKLSHPISVSDRDPLWSTAALMGMMTTASFDAASPEEAWPLRPSSPSDLQWFRLSNEKKTRWNLTDPLRPGGIFRAMAHEYAELQLELPTFGAEGIPTALAEVCNISDSSDQDNPYFAAAHVLSRLQRLSDSESAGIQTVSFLSQSQSSFRSLLRKKDPVALLLLSLWYARSSGVLWWIKQRARVENRAIRLYLERAQCDDRIQQLLPSPVELHIS</sequence>
<dbReference type="PANTHER" id="PTHR47784:SF9">
    <property type="entry name" value="ZN(II)2CYS6 TRANSCRIPTION FACTOR (EUROFUNG)"/>
    <property type="match status" value="1"/>
</dbReference>
<reference evidence="3 4" key="1">
    <citation type="submission" date="2015-09" db="EMBL/GenBank/DDBJ databases">
        <title>Draft genome of a European isolate of the apple canker pathogen Neonectria ditissima.</title>
        <authorList>
            <person name="Gomez-Cortecero A."/>
            <person name="Harrison R.J."/>
            <person name="Armitage A.D."/>
        </authorList>
    </citation>
    <scope>NUCLEOTIDE SEQUENCE [LARGE SCALE GENOMIC DNA]</scope>
    <source>
        <strain evidence="3 4">R09/05</strain>
    </source>
</reference>
<dbReference type="OrthoDB" id="3031538at2759"/>
<dbReference type="PROSITE" id="PS00463">
    <property type="entry name" value="ZN2_CY6_FUNGAL_1"/>
    <property type="match status" value="1"/>
</dbReference>
<dbReference type="PANTHER" id="PTHR47784">
    <property type="entry name" value="STEROL UPTAKE CONTROL PROTEIN 2"/>
    <property type="match status" value="1"/>
</dbReference>
<name>A0A0P7AXV0_9HYPO</name>
<dbReference type="InterPro" id="IPR036864">
    <property type="entry name" value="Zn2-C6_fun-type_DNA-bd_sf"/>
</dbReference>
<dbReference type="GO" id="GO:0008270">
    <property type="term" value="F:zinc ion binding"/>
    <property type="evidence" value="ECO:0007669"/>
    <property type="project" value="InterPro"/>
</dbReference>
<protein>
    <recommendedName>
        <fullName evidence="2">Zn(2)-C6 fungal-type domain-containing protein</fullName>
    </recommendedName>
</protein>
<organism evidence="3 4">
    <name type="scientific">Neonectria ditissima</name>
    <dbReference type="NCBI Taxonomy" id="78410"/>
    <lineage>
        <taxon>Eukaryota</taxon>
        <taxon>Fungi</taxon>
        <taxon>Dikarya</taxon>
        <taxon>Ascomycota</taxon>
        <taxon>Pezizomycotina</taxon>
        <taxon>Sordariomycetes</taxon>
        <taxon>Hypocreomycetidae</taxon>
        <taxon>Hypocreales</taxon>
        <taxon>Nectriaceae</taxon>
        <taxon>Neonectria</taxon>
    </lineage>
</organism>
<dbReference type="CDD" id="cd00067">
    <property type="entry name" value="GAL4"/>
    <property type="match status" value="1"/>
</dbReference>
<dbReference type="AlphaFoldDB" id="A0A0P7AXV0"/>